<dbReference type="InterPro" id="IPR051459">
    <property type="entry name" value="Cytochrome_c-type_DH"/>
</dbReference>
<dbReference type="Gene3D" id="1.10.760.10">
    <property type="entry name" value="Cytochrome c-like domain"/>
    <property type="match status" value="1"/>
</dbReference>
<accession>A0A521BQ99</accession>
<dbReference type="InterPro" id="IPR008168">
    <property type="entry name" value="Cyt_C_IC"/>
</dbReference>
<dbReference type="PROSITE" id="PS51257">
    <property type="entry name" value="PROKAR_LIPOPROTEIN"/>
    <property type="match status" value="1"/>
</dbReference>
<keyword evidence="1" id="KW-0813">Transport</keyword>
<proteinExistence type="predicted"/>
<evidence type="ECO:0000256" key="2">
    <source>
        <dbReference type="ARBA" id="ARBA00022617"/>
    </source>
</evidence>
<dbReference type="InterPro" id="IPR036909">
    <property type="entry name" value="Cyt_c-like_dom_sf"/>
</dbReference>
<organism evidence="8 9">
    <name type="scientific">Fodinibius sediminis</name>
    <dbReference type="NCBI Taxonomy" id="1214077"/>
    <lineage>
        <taxon>Bacteria</taxon>
        <taxon>Pseudomonadati</taxon>
        <taxon>Balneolota</taxon>
        <taxon>Balneolia</taxon>
        <taxon>Balneolales</taxon>
        <taxon>Balneolaceae</taxon>
        <taxon>Fodinibius</taxon>
    </lineage>
</organism>
<evidence type="ECO:0000313" key="8">
    <source>
        <dbReference type="EMBL" id="SMO49344.1"/>
    </source>
</evidence>
<dbReference type="RefSeq" id="WP_221929920.1">
    <property type="nucleotide sequence ID" value="NZ_FXTH01000003.1"/>
</dbReference>
<protein>
    <submittedName>
        <fullName evidence="8">Cytochrome C oxidase, cbb3-type, subunit III</fullName>
    </submittedName>
</protein>
<dbReference type="SUPFAM" id="SSF46626">
    <property type="entry name" value="Cytochrome c"/>
    <property type="match status" value="1"/>
</dbReference>
<dbReference type="AlphaFoldDB" id="A0A521BQ99"/>
<dbReference type="EMBL" id="FXTH01000003">
    <property type="protein sequence ID" value="SMO49344.1"/>
    <property type="molecule type" value="Genomic_DNA"/>
</dbReference>
<keyword evidence="5 6" id="KW-0408">Iron</keyword>
<keyword evidence="9" id="KW-1185">Reference proteome</keyword>
<evidence type="ECO:0000256" key="3">
    <source>
        <dbReference type="ARBA" id="ARBA00022723"/>
    </source>
</evidence>
<evidence type="ECO:0000256" key="4">
    <source>
        <dbReference type="ARBA" id="ARBA00022982"/>
    </source>
</evidence>
<keyword evidence="2 6" id="KW-0349">Heme</keyword>
<keyword evidence="4" id="KW-0249">Electron transport</keyword>
<dbReference type="Proteomes" id="UP000317593">
    <property type="component" value="Unassembled WGS sequence"/>
</dbReference>
<evidence type="ECO:0000259" key="7">
    <source>
        <dbReference type="PROSITE" id="PS51007"/>
    </source>
</evidence>
<dbReference type="PRINTS" id="PR00605">
    <property type="entry name" value="CYTCHROMECIC"/>
</dbReference>
<evidence type="ECO:0000313" key="9">
    <source>
        <dbReference type="Proteomes" id="UP000317593"/>
    </source>
</evidence>
<dbReference type="PANTHER" id="PTHR35008:SF8">
    <property type="entry name" value="ALCOHOL DEHYDROGENASE CYTOCHROME C SUBUNIT"/>
    <property type="match status" value="1"/>
</dbReference>
<dbReference type="PROSITE" id="PS51007">
    <property type="entry name" value="CYTC"/>
    <property type="match status" value="1"/>
</dbReference>
<evidence type="ECO:0000256" key="6">
    <source>
        <dbReference type="PROSITE-ProRule" id="PRU00433"/>
    </source>
</evidence>
<keyword evidence="3 6" id="KW-0479">Metal-binding</keyword>
<dbReference type="Pfam" id="PF13442">
    <property type="entry name" value="Cytochrome_CBB3"/>
    <property type="match status" value="1"/>
</dbReference>
<sequence>MRTDLLFIFSLIILIAISCSSEPPDQKEPVTKGRWFTQKQFQLGKQVFATNCASCHGSRAQGLVENWKQRNPDGSFPAPPLDGSAHAWHHPLSVLVQQINEGGVKLGGTMPAFGNSLSEKEVIASIAYFQSFWNDQTYDRWVQMNAEQ</sequence>
<dbReference type="PANTHER" id="PTHR35008">
    <property type="entry name" value="BLL4482 PROTEIN-RELATED"/>
    <property type="match status" value="1"/>
</dbReference>
<reference evidence="8 9" key="1">
    <citation type="submission" date="2017-05" db="EMBL/GenBank/DDBJ databases">
        <authorList>
            <person name="Varghese N."/>
            <person name="Submissions S."/>
        </authorList>
    </citation>
    <scope>NUCLEOTIDE SEQUENCE [LARGE SCALE GENOMIC DNA]</scope>
    <source>
        <strain evidence="8 9">DSM 21194</strain>
    </source>
</reference>
<gene>
    <name evidence="8" type="ORF">SAMN06265218_103307</name>
</gene>
<name>A0A521BQ99_9BACT</name>
<evidence type="ECO:0000256" key="5">
    <source>
        <dbReference type="ARBA" id="ARBA00023004"/>
    </source>
</evidence>
<dbReference type="GO" id="GO:0009055">
    <property type="term" value="F:electron transfer activity"/>
    <property type="evidence" value="ECO:0007669"/>
    <property type="project" value="InterPro"/>
</dbReference>
<evidence type="ECO:0000256" key="1">
    <source>
        <dbReference type="ARBA" id="ARBA00022448"/>
    </source>
</evidence>
<dbReference type="GO" id="GO:0005506">
    <property type="term" value="F:iron ion binding"/>
    <property type="evidence" value="ECO:0007669"/>
    <property type="project" value="InterPro"/>
</dbReference>
<dbReference type="GO" id="GO:0020037">
    <property type="term" value="F:heme binding"/>
    <property type="evidence" value="ECO:0007669"/>
    <property type="project" value="InterPro"/>
</dbReference>
<dbReference type="InterPro" id="IPR009056">
    <property type="entry name" value="Cyt_c-like_dom"/>
</dbReference>
<feature type="domain" description="Cytochrome c" evidence="7">
    <location>
        <begin position="39"/>
        <end position="133"/>
    </location>
</feature>